<dbReference type="AlphaFoldDB" id="A0A347VTM2"/>
<gene>
    <name evidence="2" type="ORF">DCO61_06390</name>
    <name evidence="3" type="ORF">LS64_006455</name>
</gene>
<protein>
    <submittedName>
        <fullName evidence="3">Type II toxin-antitoxin system death-on-curing family toxin</fullName>
    </submittedName>
</protein>
<dbReference type="RefSeq" id="WP_034573171.1">
    <property type="nucleotide sequence ID" value="NZ_JRMP02000008.1"/>
</dbReference>
<dbReference type="PROSITE" id="PS51459">
    <property type="entry name" value="FIDO"/>
    <property type="match status" value="1"/>
</dbReference>
<dbReference type="InterPro" id="IPR006440">
    <property type="entry name" value="Doc"/>
</dbReference>
<dbReference type="NCBIfam" id="TIGR01550">
    <property type="entry name" value="DOC_P1"/>
    <property type="match status" value="1"/>
</dbReference>
<comment type="caution">
    <text evidence="3">The sequence shown here is derived from an EMBL/GenBank/DDBJ whole genome shotgun (WGS) entry which is preliminary data.</text>
</comment>
<dbReference type="OrthoDB" id="9802752at2"/>
<reference evidence="3" key="3">
    <citation type="submission" date="2018-04" db="EMBL/GenBank/DDBJ databases">
        <authorList>
            <person name="Sheh A."/>
            <person name="Shen Z."/>
            <person name="Mannion A.J."/>
            <person name="Fox J.G."/>
        </authorList>
    </citation>
    <scope>NUCLEOTIDE SEQUENCE</scope>
    <source>
        <strain evidence="3">MIT 97-6194</strain>
    </source>
</reference>
<evidence type="ECO:0000313" key="3">
    <source>
        <dbReference type="EMBL" id="TLD94350.1"/>
    </source>
</evidence>
<dbReference type="InterPro" id="IPR053737">
    <property type="entry name" value="Type_II_TA_Toxin"/>
</dbReference>
<dbReference type="InterPro" id="IPR036597">
    <property type="entry name" value="Fido-like_dom_sf"/>
</dbReference>
<accession>A0A347VTM2</accession>
<dbReference type="Proteomes" id="UP000029714">
    <property type="component" value="Unassembled WGS sequence"/>
</dbReference>
<name>A0A347VTM2_9HELI</name>
<dbReference type="Pfam" id="PF02661">
    <property type="entry name" value="Fic"/>
    <property type="match status" value="1"/>
</dbReference>
<evidence type="ECO:0000259" key="1">
    <source>
        <dbReference type="PROSITE" id="PS51459"/>
    </source>
</evidence>
<dbReference type="Proteomes" id="UP000477070">
    <property type="component" value="Unassembled WGS sequence"/>
</dbReference>
<dbReference type="InterPro" id="IPR003812">
    <property type="entry name" value="Fido"/>
</dbReference>
<feature type="domain" description="Fido" evidence="1">
    <location>
        <begin position="4"/>
        <end position="124"/>
    </location>
</feature>
<sequence length="124" mass="14066">MIYIHISEAINAHDEIIATIGGLKGYHKESIGYLESALEQAQIDTFYPTFLDKLTHIVFACVKFHPFIDGNKRTAIFLGMSFLEANGKYKEDFALILENVVVDLASDKIGKNELREILEKFLNE</sequence>
<reference evidence="3 4" key="2">
    <citation type="journal article" date="2016" name="Infect. Immun.">
        <title>Helicobacter saguini, a Novel Helicobacter Isolated from Cotton-Top Tamarins with Ulcerative Colitis, Has Proinflammatory Properties and Induces Typhlocolitis and Dysplasia in Gnotobiotic IL-10-/- Mice.</title>
        <authorList>
            <person name="Shen Z."/>
            <person name="Mannion A."/>
            <person name="Whary M.T."/>
            <person name="Muthupalani S."/>
            <person name="Sheh A."/>
            <person name="Feng Y."/>
            <person name="Gong G."/>
            <person name="Vandamme P."/>
            <person name="Holcombe H.R."/>
            <person name="Paster B.J."/>
            <person name="Fox J.G."/>
        </authorList>
    </citation>
    <scope>NUCLEOTIDE SEQUENCE [LARGE SCALE GENOMIC DNA]</scope>
    <source>
        <strain evidence="3 4">MIT 97-6194</strain>
    </source>
</reference>
<evidence type="ECO:0000313" key="4">
    <source>
        <dbReference type="Proteomes" id="UP000029714"/>
    </source>
</evidence>
<dbReference type="Gene3D" id="1.20.120.1870">
    <property type="entry name" value="Fic/DOC protein, Fido domain"/>
    <property type="match status" value="1"/>
</dbReference>
<dbReference type="SUPFAM" id="SSF140931">
    <property type="entry name" value="Fic-like"/>
    <property type="match status" value="1"/>
</dbReference>
<proteinExistence type="predicted"/>
<dbReference type="EMBL" id="QBIU01000001">
    <property type="protein sequence ID" value="MWV69640.1"/>
    <property type="molecule type" value="Genomic_DNA"/>
</dbReference>
<reference evidence="2 5" key="4">
    <citation type="submission" date="2019-12" db="EMBL/GenBank/DDBJ databases">
        <title>Multi-Generational Helicobacter saguini Isolates.</title>
        <authorList>
            <person name="Mannion A."/>
            <person name="Shen Z."/>
            <person name="Fox J.G."/>
        </authorList>
    </citation>
    <scope>NUCLEOTIDE SEQUENCE [LARGE SCALE GENOMIC DNA]</scope>
    <source>
        <strain evidence="2">16-048</strain>
        <strain evidence="5">16-048 (F4)</strain>
    </source>
</reference>
<evidence type="ECO:0000313" key="2">
    <source>
        <dbReference type="EMBL" id="MWV69640.1"/>
    </source>
</evidence>
<dbReference type="EMBL" id="JRMP02000008">
    <property type="protein sequence ID" value="TLD94350.1"/>
    <property type="molecule type" value="Genomic_DNA"/>
</dbReference>
<organism evidence="3 4">
    <name type="scientific">Helicobacter saguini</name>
    <dbReference type="NCBI Taxonomy" id="1548018"/>
    <lineage>
        <taxon>Bacteria</taxon>
        <taxon>Pseudomonadati</taxon>
        <taxon>Campylobacterota</taxon>
        <taxon>Epsilonproteobacteria</taxon>
        <taxon>Campylobacterales</taxon>
        <taxon>Helicobacteraceae</taxon>
        <taxon>Helicobacter</taxon>
    </lineage>
</organism>
<evidence type="ECO:0000313" key="5">
    <source>
        <dbReference type="Proteomes" id="UP000477070"/>
    </source>
</evidence>
<reference evidence="3 4" key="1">
    <citation type="journal article" date="2014" name="Genome Announc.">
        <title>Draft genome sequences of eight enterohepatic helicobacter species isolated from both laboratory and wild rodents.</title>
        <authorList>
            <person name="Sheh A."/>
            <person name="Shen Z."/>
            <person name="Fox J.G."/>
        </authorList>
    </citation>
    <scope>NUCLEOTIDE SEQUENCE [LARGE SCALE GENOMIC DNA]</scope>
    <source>
        <strain evidence="3 4">MIT 97-6194</strain>
    </source>
</reference>
<dbReference type="GO" id="GO:0016301">
    <property type="term" value="F:kinase activity"/>
    <property type="evidence" value="ECO:0007669"/>
    <property type="project" value="InterPro"/>
</dbReference>
<keyword evidence="4" id="KW-1185">Reference proteome</keyword>